<feature type="region of interest" description="Disordered" evidence="2">
    <location>
        <begin position="1"/>
        <end position="20"/>
    </location>
</feature>
<evidence type="ECO:0000313" key="5">
    <source>
        <dbReference type="Proteomes" id="UP000652761"/>
    </source>
</evidence>
<evidence type="ECO:0000256" key="2">
    <source>
        <dbReference type="SAM" id="MobiDB-lite"/>
    </source>
</evidence>
<dbReference type="PROSITE" id="PS51084">
    <property type="entry name" value="HIT_2"/>
    <property type="match status" value="1"/>
</dbReference>
<dbReference type="EMBL" id="NMUH01001217">
    <property type="protein sequence ID" value="MQL90174.1"/>
    <property type="molecule type" value="Genomic_DNA"/>
</dbReference>
<comment type="caution">
    <text evidence="4">The sequence shown here is derived from an EMBL/GenBank/DDBJ whole genome shotgun (WGS) entry which is preliminary data.</text>
</comment>
<dbReference type="PANTHER" id="PTHR47670:SF1">
    <property type="entry name" value="ADENYLYLSULFATASE HINT3"/>
    <property type="match status" value="1"/>
</dbReference>
<feature type="domain" description="HIT" evidence="3">
    <location>
        <begin position="81"/>
        <end position="160"/>
    </location>
</feature>
<dbReference type="GO" id="GO:0047627">
    <property type="term" value="F:adenylylsulfatase activity"/>
    <property type="evidence" value="ECO:0007669"/>
    <property type="project" value="TreeGrafter"/>
</dbReference>
<dbReference type="GO" id="GO:0009150">
    <property type="term" value="P:purine ribonucleotide metabolic process"/>
    <property type="evidence" value="ECO:0007669"/>
    <property type="project" value="TreeGrafter"/>
</dbReference>
<dbReference type="SUPFAM" id="SSF54197">
    <property type="entry name" value="HIT-like"/>
    <property type="match status" value="1"/>
</dbReference>
<feature type="short sequence motif" description="Histidine triad motif" evidence="1">
    <location>
        <begin position="145"/>
        <end position="149"/>
    </location>
</feature>
<proteinExistence type="predicted"/>
<keyword evidence="5" id="KW-1185">Reference proteome</keyword>
<evidence type="ECO:0000259" key="3">
    <source>
        <dbReference type="PROSITE" id="PS51084"/>
    </source>
</evidence>
<evidence type="ECO:0000313" key="4">
    <source>
        <dbReference type="EMBL" id="MQL90174.1"/>
    </source>
</evidence>
<protein>
    <recommendedName>
        <fullName evidence="3">HIT domain-containing protein</fullName>
    </recommendedName>
</protein>
<dbReference type="GO" id="GO:0006790">
    <property type="term" value="P:sulfur compound metabolic process"/>
    <property type="evidence" value="ECO:0007669"/>
    <property type="project" value="TreeGrafter"/>
</dbReference>
<dbReference type="InterPro" id="IPR011146">
    <property type="entry name" value="HIT-like"/>
</dbReference>
<organism evidence="4 5">
    <name type="scientific">Colocasia esculenta</name>
    <name type="common">Wild taro</name>
    <name type="synonym">Arum esculentum</name>
    <dbReference type="NCBI Taxonomy" id="4460"/>
    <lineage>
        <taxon>Eukaryota</taxon>
        <taxon>Viridiplantae</taxon>
        <taxon>Streptophyta</taxon>
        <taxon>Embryophyta</taxon>
        <taxon>Tracheophyta</taxon>
        <taxon>Spermatophyta</taxon>
        <taxon>Magnoliopsida</taxon>
        <taxon>Liliopsida</taxon>
        <taxon>Araceae</taxon>
        <taxon>Aroideae</taxon>
        <taxon>Colocasieae</taxon>
        <taxon>Colocasia</taxon>
    </lineage>
</organism>
<dbReference type="Proteomes" id="UP000652761">
    <property type="component" value="Unassembled WGS sequence"/>
</dbReference>
<name>A0A843V9B6_COLES</name>
<feature type="compositionally biased region" description="Polar residues" evidence="2">
    <location>
        <begin position="1"/>
        <end position="11"/>
    </location>
</feature>
<sequence>MGNRRAMSSSSHRWRGDAWPSSAPTCARSNLAFLRWVPAGRLPGGPLRRRPAMGMSGVPTTGAVARRRAAASSAGLFGESPLLSRHSLIIPKSHYSSLDATPPLVIAAMCSTIPLLSNAIMKATKCNSFNLLVNSGAAAGQVVFHTHLHIIPRKDNDCLWTSESSLRKPLKLSQETVNLANRIRQQLPFPKCNEINGENHEPKLDENS</sequence>
<accession>A0A843V9B6</accession>
<dbReference type="OrthoDB" id="672793at2759"/>
<dbReference type="Gene3D" id="3.30.428.10">
    <property type="entry name" value="HIT-like"/>
    <property type="match status" value="1"/>
</dbReference>
<dbReference type="InterPro" id="IPR019808">
    <property type="entry name" value="Histidine_triad_CS"/>
</dbReference>
<dbReference type="AlphaFoldDB" id="A0A843V9B6"/>
<dbReference type="Pfam" id="PF01230">
    <property type="entry name" value="HIT"/>
    <property type="match status" value="1"/>
</dbReference>
<dbReference type="PANTHER" id="PTHR47670">
    <property type="entry name" value="ADENYLYLSULFATASE HINT3"/>
    <property type="match status" value="1"/>
</dbReference>
<gene>
    <name evidence="4" type="ORF">Taro_022762</name>
</gene>
<dbReference type="PROSITE" id="PS00892">
    <property type="entry name" value="HIT_1"/>
    <property type="match status" value="1"/>
</dbReference>
<evidence type="ECO:0000256" key="1">
    <source>
        <dbReference type="PROSITE-ProRule" id="PRU00464"/>
    </source>
</evidence>
<reference evidence="4" key="1">
    <citation type="submission" date="2017-07" db="EMBL/GenBank/DDBJ databases">
        <title>Taro Niue Genome Assembly and Annotation.</title>
        <authorList>
            <person name="Atibalentja N."/>
            <person name="Keating K."/>
            <person name="Fields C.J."/>
        </authorList>
    </citation>
    <scope>NUCLEOTIDE SEQUENCE</scope>
    <source>
        <strain evidence="4">Niue_2</strain>
        <tissue evidence="4">Leaf</tissue>
    </source>
</reference>
<dbReference type="InterPro" id="IPR036265">
    <property type="entry name" value="HIT-like_sf"/>
</dbReference>